<comment type="caution">
    <text evidence="6">The sequence shown here is derived from an EMBL/GenBank/DDBJ whole genome shotgun (WGS) entry which is preliminary data.</text>
</comment>
<dbReference type="Proteomes" id="UP000295707">
    <property type="component" value="Unassembled WGS sequence"/>
</dbReference>
<dbReference type="PROSITE" id="PS00622">
    <property type="entry name" value="HTH_LUXR_1"/>
    <property type="match status" value="1"/>
</dbReference>
<evidence type="ECO:0000259" key="4">
    <source>
        <dbReference type="PROSITE" id="PS50043"/>
    </source>
</evidence>
<evidence type="ECO:0000256" key="3">
    <source>
        <dbReference type="PROSITE-ProRule" id="PRU00169"/>
    </source>
</evidence>
<protein>
    <submittedName>
        <fullName evidence="6">LuxR family two component transcriptional regulator</fullName>
    </submittedName>
</protein>
<evidence type="ECO:0000256" key="1">
    <source>
        <dbReference type="ARBA" id="ARBA00022553"/>
    </source>
</evidence>
<dbReference type="PROSITE" id="PS50110">
    <property type="entry name" value="RESPONSE_REGULATORY"/>
    <property type="match status" value="1"/>
</dbReference>
<dbReference type="SUPFAM" id="SSF52172">
    <property type="entry name" value="CheY-like"/>
    <property type="match status" value="1"/>
</dbReference>
<evidence type="ECO:0000313" key="7">
    <source>
        <dbReference type="Proteomes" id="UP000295707"/>
    </source>
</evidence>
<dbReference type="RefSeq" id="WP_165869142.1">
    <property type="nucleotide sequence ID" value="NZ_SMFX01000001.1"/>
</dbReference>
<dbReference type="Pfam" id="PF00072">
    <property type="entry name" value="Response_reg"/>
    <property type="match status" value="1"/>
</dbReference>
<dbReference type="EMBL" id="SMFX01000001">
    <property type="protein sequence ID" value="TCK18347.1"/>
    <property type="molecule type" value="Genomic_DNA"/>
</dbReference>
<dbReference type="PROSITE" id="PS50043">
    <property type="entry name" value="HTH_LUXR_2"/>
    <property type="match status" value="1"/>
</dbReference>
<feature type="domain" description="HTH luxR-type" evidence="4">
    <location>
        <begin position="143"/>
        <end position="208"/>
    </location>
</feature>
<dbReference type="InterPro" id="IPR039420">
    <property type="entry name" value="WalR-like"/>
</dbReference>
<proteinExistence type="predicted"/>
<dbReference type="GO" id="GO:0000160">
    <property type="term" value="P:phosphorelay signal transduction system"/>
    <property type="evidence" value="ECO:0007669"/>
    <property type="project" value="InterPro"/>
</dbReference>
<reference evidence="6 7" key="1">
    <citation type="submission" date="2019-03" db="EMBL/GenBank/DDBJ databases">
        <title>Genomic Encyclopedia of Type Strains, Phase IV (KMG-IV): sequencing the most valuable type-strain genomes for metagenomic binning, comparative biology and taxonomic classification.</title>
        <authorList>
            <person name="Goeker M."/>
        </authorList>
    </citation>
    <scope>NUCLEOTIDE SEQUENCE [LARGE SCALE GENOMIC DNA]</scope>
    <source>
        <strain evidence="6 7">DSM 19610</strain>
    </source>
</reference>
<dbReference type="Pfam" id="PF00196">
    <property type="entry name" value="GerE"/>
    <property type="match status" value="1"/>
</dbReference>
<dbReference type="CDD" id="cd17535">
    <property type="entry name" value="REC_NarL-like"/>
    <property type="match status" value="1"/>
</dbReference>
<dbReference type="SMART" id="SM00421">
    <property type="entry name" value="HTH_LUXR"/>
    <property type="match status" value="1"/>
</dbReference>
<dbReference type="GO" id="GO:0003677">
    <property type="term" value="F:DNA binding"/>
    <property type="evidence" value="ECO:0007669"/>
    <property type="project" value="UniProtKB-KW"/>
</dbReference>
<dbReference type="PANTHER" id="PTHR43214:SF43">
    <property type="entry name" value="TWO-COMPONENT RESPONSE REGULATOR"/>
    <property type="match status" value="1"/>
</dbReference>
<dbReference type="SUPFAM" id="SSF46894">
    <property type="entry name" value="C-terminal effector domain of the bipartite response regulators"/>
    <property type="match status" value="1"/>
</dbReference>
<dbReference type="AlphaFoldDB" id="A0A4R1H918"/>
<keyword evidence="2" id="KW-0238">DNA-binding</keyword>
<dbReference type="SMART" id="SM00448">
    <property type="entry name" value="REC"/>
    <property type="match status" value="1"/>
</dbReference>
<keyword evidence="1 3" id="KW-0597">Phosphoprotein</keyword>
<accession>A0A4R1H918</accession>
<dbReference type="InterPro" id="IPR016032">
    <property type="entry name" value="Sig_transdc_resp-reg_C-effctor"/>
</dbReference>
<dbReference type="PRINTS" id="PR00038">
    <property type="entry name" value="HTHLUXR"/>
</dbReference>
<evidence type="ECO:0000259" key="5">
    <source>
        <dbReference type="PROSITE" id="PS50110"/>
    </source>
</evidence>
<dbReference type="InterPro" id="IPR011006">
    <property type="entry name" value="CheY-like_superfamily"/>
</dbReference>
<feature type="modified residue" description="4-aspartylphosphate" evidence="3">
    <location>
        <position position="56"/>
    </location>
</feature>
<evidence type="ECO:0000313" key="6">
    <source>
        <dbReference type="EMBL" id="TCK18347.1"/>
    </source>
</evidence>
<dbReference type="InterPro" id="IPR001789">
    <property type="entry name" value="Sig_transdc_resp-reg_receiver"/>
</dbReference>
<dbReference type="PANTHER" id="PTHR43214">
    <property type="entry name" value="TWO-COMPONENT RESPONSE REGULATOR"/>
    <property type="match status" value="1"/>
</dbReference>
<dbReference type="GO" id="GO:0006355">
    <property type="term" value="P:regulation of DNA-templated transcription"/>
    <property type="evidence" value="ECO:0007669"/>
    <property type="project" value="InterPro"/>
</dbReference>
<evidence type="ECO:0000256" key="2">
    <source>
        <dbReference type="ARBA" id="ARBA00023125"/>
    </source>
</evidence>
<dbReference type="CDD" id="cd06170">
    <property type="entry name" value="LuxR_C_like"/>
    <property type="match status" value="1"/>
</dbReference>
<feature type="domain" description="Response regulatory" evidence="5">
    <location>
        <begin position="5"/>
        <end position="121"/>
    </location>
</feature>
<dbReference type="InterPro" id="IPR000792">
    <property type="entry name" value="Tscrpt_reg_LuxR_C"/>
</dbReference>
<sequence>MSKVSVLLADDHEVVRAGYRRLFENTGDIDVVAEATDGEQAYQLYMEYKPGVVVMDLTMPGIGGLDACRRILARDRNARILVFSVHENEIFLNRALDQGVLGYISKRNASRVMIEAVRCVARGELFIGQEMMPFLVKRKASQDSQQMAGLSPREFEIFRLRADGKSVNEIADLLSLSPKTVGHHNTSVKQKLGIANEAELTRLAIRLGVIDA</sequence>
<gene>
    <name evidence="6" type="ORF">DFR30_1625</name>
</gene>
<dbReference type="InterPro" id="IPR058245">
    <property type="entry name" value="NreC/VraR/RcsB-like_REC"/>
</dbReference>
<organism evidence="6 7">
    <name type="scientific">Thiogranum longum</name>
    <dbReference type="NCBI Taxonomy" id="1537524"/>
    <lineage>
        <taxon>Bacteria</taxon>
        <taxon>Pseudomonadati</taxon>
        <taxon>Pseudomonadota</taxon>
        <taxon>Gammaproteobacteria</taxon>
        <taxon>Chromatiales</taxon>
        <taxon>Ectothiorhodospiraceae</taxon>
        <taxon>Thiogranum</taxon>
    </lineage>
</organism>
<name>A0A4R1H918_9GAMM</name>
<dbReference type="Gene3D" id="3.40.50.2300">
    <property type="match status" value="1"/>
</dbReference>
<keyword evidence="7" id="KW-1185">Reference proteome</keyword>